<dbReference type="Proteomes" id="UP000295198">
    <property type="component" value="Unassembled WGS sequence"/>
</dbReference>
<proteinExistence type="predicted"/>
<dbReference type="Gene3D" id="1.20.1290.10">
    <property type="entry name" value="AhpD-like"/>
    <property type="match status" value="1"/>
</dbReference>
<dbReference type="InterPro" id="IPR029032">
    <property type="entry name" value="AhpD-like"/>
</dbReference>
<dbReference type="SUPFAM" id="SSF69118">
    <property type="entry name" value="AhpD-like"/>
    <property type="match status" value="1"/>
</dbReference>
<dbReference type="OrthoDB" id="153253at2"/>
<dbReference type="EMBL" id="SDKM01000015">
    <property type="protein sequence ID" value="RYP85719.1"/>
    <property type="molecule type" value="Genomic_DNA"/>
</dbReference>
<dbReference type="PANTHER" id="PTHR35446:SF3">
    <property type="entry name" value="CMD DOMAIN-CONTAINING PROTEIN"/>
    <property type="match status" value="1"/>
</dbReference>
<sequence>MSRTFLSEPGPTPDVTALYESDVADNGYVMNLSRVWGHHPSAQDALSAQLLAMTELAGLSFRDRGILVSATASTYGDSYCSLAWGNRLARASDGGTAAGVLTGDDGGLDDERERALAAWARKVARDPNSTTASDVAALRAVGYDDPQVLAITTYVALRMAFSTVNAALGARPDDELRTDGDPAVAAAVTWGRA</sequence>
<evidence type="ECO:0000313" key="2">
    <source>
        <dbReference type="Proteomes" id="UP000295198"/>
    </source>
</evidence>
<evidence type="ECO:0000313" key="1">
    <source>
        <dbReference type="EMBL" id="RYP85719.1"/>
    </source>
</evidence>
<organism evidence="1 2">
    <name type="scientific">Nocardioides guangzhouensis</name>
    <dbReference type="NCBI Taxonomy" id="2497878"/>
    <lineage>
        <taxon>Bacteria</taxon>
        <taxon>Bacillati</taxon>
        <taxon>Actinomycetota</taxon>
        <taxon>Actinomycetes</taxon>
        <taxon>Propionibacteriales</taxon>
        <taxon>Nocardioidaceae</taxon>
        <taxon>Nocardioides</taxon>
    </lineage>
</organism>
<protein>
    <recommendedName>
        <fullName evidence="3">Carboxymuconolactone decarboxylase family protein</fullName>
    </recommendedName>
</protein>
<dbReference type="RefSeq" id="WP_134717542.1">
    <property type="nucleotide sequence ID" value="NZ_SDKM01000015.1"/>
</dbReference>
<name>A0A4V1XZ70_9ACTN</name>
<keyword evidence="2" id="KW-1185">Reference proteome</keyword>
<accession>A0A4V1XZ70</accession>
<comment type="caution">
    <text evidence="1">The sequence shown here is derived from an EMBL/GenBank/DDBJ whole genome shotgun (WGS) entry which is preliminary data.</text>
</comment>
<dbReference type="PANTHER" id="PTHR35446">
    <property type="entry name" value="SI:CH211-175M2.5"/>
    <property type="match status" value="1"/>
</dbReference>
<gene>
    <name evidence="1" type="ORF">EKO23_12015</name>
</gene>
<dbReference type="AlphaFoldDB" id="A0A4V1XZ70"/>
<evidence type="ECO:0008006" key="3">
    <source>
        <dbReference type="Google" id="ProtNLM"/>
    </source>
</evidence>
<reference evidence="1 2" key="1">
    <citation type="submission" date="2019-01" db="EMBL/GenBank/DDBJ databases">
        <title>Nocardioides guangzhouensis sp. nov., an actinobacterium isolated from soil.</title>
        <authorList>
            <person name="Fu Y."/>
            <person name="Cai Y."/>
            <person name="Lin Z."/>
            <person name="Chen P."/>
        </authorList>
    </citation>
    <scope>NUCLEOTIDE SEQUENCE [LARGE SCALE GENOMIC DNA]</scope>
    <source>
        <strain evidence="1 2">130</strain>
    </source>
</reference>